<dbReference type="Proteomes" id="UP000225277">
    <property type="component" value="Unassembled WGS sequence"/>
</dbReference>
<dbReference type="PRINTS" id="PR00707">
    <property type="entry name" value="UBCTHYDRLASE"/>
</dbReference>
<keyword evidence="3 8" id="KW-0645">Protease</keyword>
<dbReference type="GO" id="GO:0004843">
    <property type="term" value="F:cysteine-type deubiquitinase activity"/>
    <property type="evidence" value="ECO:0007669"/>
    <property type="project" value="UniProtKB-EC"/>
</dbReference>
<evidence type="ECO:0000256" key="8">
    <source>
        <dbReference type="RuleBase" id="RU361215"/>
    </source>
</evidence>
<dbReference type="EMBL" id="FJUY01000002">
    <property type="protein sequence ID" value="CZT16218.1"/>
    <property type="molecule type" value="Genomic_DNA"/>
</dbReference>
<accession>A0A2D3UQ25</accession>
<dbReference type="Pfam" id="PF01088">
    <property type="entry name" value="Peptidase_C12"/>
    <property type="match status" value="1"/>
</dbReference>
<evidence type="ECO:0000259" key="9">
    <source>
        <dbReference type="PROSITE" id="PS52048"/>
    </source>
</evidence>
<evidence type="ECO:0000256" key="4">
    <source>
        <dbReference type="ARBA" id="ARBA00022786"/>
    </source>
</evidence>
<dbReference type="SUPFAM" id="SSF54001">
    <property type="entry name" value="Cysteine proteinases"/>
    <property type="match status" value="1"/>
</dbReference>
<dbReference type="PROSITE" id="PS52048">
    <property type="entry name" value="UCH_DOMAIN"/>
    <property type="match status" value="1"/>
</dbReference>
<dbReference type="GO" id="GO:0016579">
    <property type="term" value="P:protein deubiquitination"/>
    <property type="evidence" value="ECO:0007669"/>
    <property type="project" value="TreeGrafter"/>
</dbReference>
<dbReference type="EC" id="3.4.19.12" evidence="8"/>
<evidence type="ECO:0000256" key="7">
    <source>
        <dbReference type="PROSITE-ProRule" id="PRU01393"/>
    </source>
</evidence>
<dbReference type="Gene3D" id="3.40.532.10">
    <property type="entry name" value="Peptidase C12, ubiquitin carboxyl-terminal hydrolase"/>
    <property type="match status" value="1"/>
</dbReference>
<dbReference type="OrthoDB" id="427186at2759"/>
<evidence type="ECO:0000313" key="11">
    <source>
        <dbReference type="Proteomes" id="UP000225277"/>
    </source>
</evidence>
<comment type="catalytic activity">
    <reaction evidence="1 8">
        <text>Thiol-dependent hydrolysis of ester, thioester, amide, peptide and isopeptide bonds formed by the C-terminal Gly of ubiquitin (a 76-residue protein attached to proteins as an intracellular targeting signal).</text>
        <dbReference type="EC" id="3.4.19.12"/>
    </reaction>
</comment>
<dbReference type="InterPro" id="IPR001578">
    <property type="entry name" value="Peptidase_C12_UCH"/>
</dbReference>
<comment type="caution">
    <text evidence="7">Lacks conserved residue(s) required for the propagation of feature annotation.</text>
</comment>
<dbReference type="InterPro" id="IPR036959">
    <property type="entry name" value="Peptidase_C12_UCH_sf"/>
</dbReference>
<feature type="domain" description="UCH catalytic" evidence="9">
    <location>
        <begin position="16"/>
        <end position="247"/>
    </location>
</feature>
<proteinExistence type="inferred from homology"/>
<name>A0A2D3UQ25_9PEZI</name>
<evidence type="ECO:0000256" key="3">
    <source>
        <dbReference type="ARBA" id="ARBA00022670"/>
    </source>
</evidence>
<keyword evidence="6 8" id="KW-0788">Thiol protease</keyword>
<comment type="similarity">
    <text evidence="2 7 8">Belongs to the peptidase C12 family.</text>
</comment>
<evidence type="ECO:0000313" key="10">
    <source>
        <dbReference type="EMBL" id="CZT16218.1"/>
    </source>
</evidence>
<keyword evidence="5 8" id="KW-0378">Hydrolase</keyword>
<dbReference type="AlphaFoldDB" id="A0A2D3UQ25"/>
<dbReference type="STRING" id="112498.A0A2D3UQ25"/>
<reference evidence="10 11" key="1">
    <citation type="submission" date="2016-03" db="EMBL/GenBank/DDBJ databases">
        <authorList>
            <person name="Ploux O."/>
        </authorList>
    </citation>
    <scope>NUCLEOTIDE SEQUENCE [LARGE SCALE GENOMIC DNA]</scope>
    <source>
        <strain evidence="10 11">URUG2</strain>
    </source>
</reference>
<evidence type="ECO:0000256" key="1">
    <source>
        <dbReference type="ARBA" id="ARBA00000707"/>
    </source>
</evidence>
<dbReference type="RefSeq" id="XP_023623111.1">
    <property type="nucleotide sequence ID" value="XM_023767343.1"/>
</dbReference>
<evidence type="ECO:0000256" key="6">
    <source>
        <dbReference type="ARBA" id="ARBA00022807"/>
    </source>
</evidence>
<sequence>MSSTPGVTISPTGQKIFIPLENNPAVFSDLVHRLGVSSQLTFHDVYSLDLIQSIPRPAHALILIAPAPVYYAVRSKYDGYPSTPPITYNASGPAKPVIWFKQTIGHACGLYSLIHAVGNGSAKAHIHRDSLLDRLLHSAIPLKRKERAEVLYNSQELEEAHMASARMGDSRAPSSQEPVGYHFITFVKGDDGHLWELEGSWDPLDRGELGADEDVLSAKALEVGVGKYMREAEVVGNAELSIVALATGE</sequence>
<dbReference type="PANTHER" id="PTHR10589">
    <property type="entry name" value="UBIQUITIN CARBOXYL-TERMINAL HYDROLASE"/>
    <property type="match status" value="1"/>
</dbReference>
<dbReference type="GeneID" id="35597283"/>
<dbReference type="GO" id="GO:0005737">
    <property type="term" value="C:cytoplasm"/>
    <property type="evidence" value="ECO:0007669"/>
    <property type="project" value="TreeGrafter"/>
</dbReference>
<dbReference type="PANTHER" id="PTHR10589:SF17">
    <property type="entry name" value="UBIQUITIN CARBOXYL-TERMINAL HYDROLASE"/>
    <property type="match status" value="1"/>
</dbReference>
<evidence type="ECO:0000256" key="2">
    <source>
        <dbReference type="ARBA" id="ARBA00009326"/>
    </source>
</evidence>
<keyword evidence="4 8" id="KW-0833">Ubl conjugation pathway</keyword>
<dbReference type="CDD" id="cd09616">
    <property type="entry name" value="Peptidase_C12_UCH_L1_L3"/>
    <property type="match status" value="1"/>
</dbReference>
<keyword evidence="11" id="KW-1185">Reference proteome</keyword>
<dbReference type="GO" id="GO:0006511">
    <property type="term" value="P:ubiquitin-dependent protein catabolic process"/>
    <property type="evidence" value="ECO:0007669"/>
    <property type="project" value="UniProtKB-UniRule"/>
</dbReference>
<protein>
    <recommendedName>
        <fullName evidence="8">Ubiquitin carboxyl-terminal hydrolase</fullName>
        <ecNumber evidence="8">3.4.19.12</ecNumber>
    </recommendedName>
</protein>
<gene>
    <name evidence="10" type="ORF">RCC_02060</name>
</gene>
<organism evidence="10 11">
    <name type="scientific">Ramularia collo-cygni</name>
    <dbReference type="NCBI Taxonomy" id="112498"/>
    <lineage>
        <taxon>Eukaryota</taxon>
        <taxon>Fungi</taxon>
        <taxon>Dikarya</taxon>
        <taxon>Ascomycota</taxon>
        <taxon>Pezizomycotina</taxon>
        <taxon>Dothideomycetes</taxon>
        <taxon>Dothideomycetidae</taxon>
        <taxon>Mycosphaerellales</taxon>
        <taxon>Mycosphaerellaceae</taxon>
        <taxon>Ramularia</taxon>
    </lineage>
</organism>
<dbReference type="InterPro" id="IPR038765">
    <property type="entry name" value="Papain-like_cys_pep_sf"/>
</dbReference>
<evidence type="ECO:0000256" key="5">
    <source>
        <dbReference type="ARBA" id="ARBA00022801"/>
    </source>
</evidence>